<reference evidence="1" key="1">
    <citation type="submission" date="2018-02" db="EMBL/GenBank/DDBJ databases">
        <title>Rhizophora mucronata_Transcriptome.</title>
        <authorList>
            <person name="Meera S.P."/>
            <person name="Sreeshan A."/>
            <person name="Augustine A."/>
        </authorList>
    </citation>
    <scope>NUCLEOTIDE SEQUENCE</scope>
    <source>
        <tissue evidence="1">Leaf</tissue>
    </source>
</reference>
<organism evidence="1">
    <name type="scientific">Rhizophora mucronata</name>
    <name type="common">Asiatic mangrove</name>
    <dbReference type="NCBI Taxonomy" id="61149"/>
    <lineage>
        <taxon>Eukaryota</taxon>
        <taxon>Viridiplantae</taxon>
        <taxon>Streptophyta</taxon>
        <taxon>Embryophyta</taxon>
        <taxon>Tracheophyta</taxon>
        <taxon>Spermatophyta</taxon>
        <taxon>Magnoliopsida</taxon>
        <taxon>eudicotyledons</taxon>
        <taxon>Gunneridae</taxon>
        <taxon>Pentapetalae</taxon>
        <taxon>rosids</taxon>
        <taxon>fabids</taxon>
        <taxon>Malpighiales</taxon>
        <taxon>Rhizophoraceae</taxon>
        <taxon>Rhizophora</taxon>
    </lineage>
</organism>
<proteinExistence type="predicted"/>
<evidence type="ECO:0000313" key="1">
    <source>
        <dbReference type="EMBL" id="MBX39848.1"/>
    </source>
</evidence>
<name>A0A2P2NBJ5_RHIMU</name>
<accession>A0A2P2NBJ5</accession>
<protein>
    <submittedName>
        <fullName evidence="1">Uncharacterized protein</fullName>
    </submittedName>
</protein>
<dbReference type="AlphaFoldDB" id="A0A2P2NBJ5"/>
<sequence length="47" mass="5181">MTKGRFESKSGGFSPCIPDTCHLSYANGFPAGISSFYFLSSVWDIRD</sequence>
<dbReference type="EMBL" id="GGEC01059364">
    <property type="protein sequence ID" value="MBX39848.1"/>
    <property type="molecule type" value="Transcribed_RNA"/>
</dbReference>